<feature type="compositionally biased region" description="Acidic residues" evidence="1">
    <location>
        <begin position="101"/>
        <end position="111"/>
    </location>
</feature>
<dbReference type="InterPro" id="IPR013103">
    <property type="entry name" value="RVT_2"/>
</dbReference>
<dbReference type="Proteomes" id="UP001231189">
    <property type="component" value="Unassembled WGS sequence"/>
</dbReference>
<evidence type="ECO:0000313" key="4">
    <source>
        <dbReference type="Proteomes" id="UP001231189"/>
    </source>
</evidence>
<name>A0AAD8SGI8_LOLMU</name>
<feature type="region of interest" description="Disordered" evidence="1">
    <location>
        <begin position="1"/>
        <end position="78"/>
    </location>
</feature>
<feature type="compositionally biased region" description="Polar residues" evidence="1">
    <location>
        <begin position="54"/>
        <end position="63"/>
    </location>
</feature>
<accession>A0AAD8SGI8</accession>
<dbReference type="Pfam" id="PF07727">
    <property type="entry name" value="RVT_2"/>
    <property type="match status" value="1"/>
</dbReference>
<feature type="compositionally biased region" description="Polar residues" evidence="1">
    <location>
        <begin position="21"/>
        <end position="46"/>
    </location>
</feature>
<reference evidence="3" key="1">
    <citation type="submission" date="2023-07" db="EMBL/GenBank/DDBJ databases">
        <title>A chromosome-level genome assembly of Lolium multiflorum.</title>
        <authorList>
            <person name="Chen Y."/>
            <person name="Copetti D."/>
            <person name="Kolliker R."/>
            <person name="Studer B."/>
        </authorList>
    </citation>
    <scope>NUCLEOTIDE SEQUENCE</scope>
    <source>
        <strain evidence="3">02402/16</strain>
        <tissue evidence="3">Leaf</tissue>
    </source>
</reference>
<organism evidence="3 4">
    <name type="scientific">Lolium multiflorum</name>
    <name type="common">Italian ryegrass</name>
    <name type="synonym">Lolium perenne subsp. multiflorum</name>
    <dbReference type="NCBI Taxonomy" id="4521"/>
    <lineage>
        <taxon>Eukaryota</taxon>
        <taxon>Viridiplantae</taxon>
        <taxon>Streptophyta</taxon>
        <taxon>Embryophyta</taxon>
        <taxon>Tracheophyta</taxon>
        <taxon>Spermatophyta</taxon>
        <taxon>Magnoliopsida</taxon>
        <taxon>Liliopsida</taxon>
        <taxon>Poales</taxon>
        <taxon>Poaceae</taxon>
        <taxon>BOP clade</taxon>
        <taxon>Pooideae</taxon>
        <taxon>Poodae</taxon>
        <taxon>Poeae</taxon>
        <taxon>Poeae Chloroplast Group 2 (Poeae type)</taxon>
        <taxon>Loliodinae</taxon>
        <taxon>Loliinae</taxon>
        <taxon>Lolium</taxon>
    </lineage>
</organism>
<dbReference type="AlphaFoldDB" id="A0AAD8SGI8"/>
<gene>
    <name evidence="3" type="ORF">QYE76_068562</name>
</gene>
<dbReference type="SUPFAM" id="SSF56672">
    <property type="entry name" value="DNA/RNA polymerases"/>
    <property type="match status" value="1"/>
</dbReference>
<comment type="caution">
    <text evidence="3">The sequence shown here is derived from an EMBL/GenBank/DDBJ whole genome shotgun (WGS) entry which is preliminary data.</text>
</comment>
<feature type="domain" description="Reverse transcriptase Ty1/copia-type" evidence="2">
    <location>
        <begin position="205"/>
        <end position="338"/>
    </location>
</feature>
<dbReference type="InterPro" id="IPR043502">
    <property type="entry name" value="DNA/RNA_pol_sf"/>
</dbReference>
<feature type="compositionally biased region" description="Acidic residues" evidence="1">
    <location>
        <begin position="745"/>
        <end position="757"/>
    </location>
</feature>
<feature type="region of interest" description="Disordered" evidence="1">
    <location>
        <begin position="737"/>
        <end position="794"/>
    </location>
</feature>
<sequence length="815" mass="93152">MGVGFFRPIEGHGVASREGLCSTTVEPSSSQHQQTPSLEANDAPTQEQEENPPSHVQDQGQDQSRIHDGSDEYPFDVCTSPNVVQDQAHEVEHSQEIEEAQIEGQDGDPNDQVDQVKPPRPRRTKEEIESRRLARRERTLEIRENTHDKVLGDIRAKVSTRSQLDNFSNHHAYISLVEPKKVFEALEDSDWVEAMHEELNNFKRNKVWTLVEKPKECRNVIGTKWIFKNKQDEFGNVVRNKARLVAQGFSQVEGIDFGETYAPVARLESIRILLAYASHHNFKLQQMDVKSAFLNGPLHEEVYVKQPPGFEDLNFPNHVYKLDKALYGLKQAPRAWFEMSMMGEMKFFLGFDIKQTSEGTFINQAKYLQDMLKRFKMTEMKGVATPMATKSHLALDPNGKEVDQKEFIFKDIYEPMKKVRPMQAINVDKLAVNDHFEDAIWVTGRMGLQDLMKIQCDYSPELIKQFFATLAFKKDAERTMEWMSGSTHCEATLRRFASILGLLAEVGSTKGLLPIYGQVLRFFRATIAPSGANNDAIRGALVDLMHLSYKCARDCNEDQDFSLDIMDFIFNEIHDDMVSRTTMPYAPYIQLLINNYVAMDEDLSRFPKEKHTVKKAYKKKPVPHATPAPDSFMGDARSSGFAPARHVDIPVMKKHVKKLSWFQRHIMCMNIEIHKENYVASRERSDILHTQAVILHKLSGEQGPPPQPPVHPGYSGWHSSQVPWNDLEECIQRANYTRSSPPAADTEDEEEEEEEYQTEDKEGSECGIRSFHIRDSGKPLVDLTDDGEVGPSVVKDEPVDERVKQEVVTDEMYNF</sequence>
<evidence type="ECO:0000259" key="2">
    <source>
        <dbReference type="Pfam" id="PF07727"/>
    </source>
</evidence>
<evidence type="ECO:0000256" key="1">
    <source>
        <dbReference type="SAM" id="MobiDB-lite"/>
    </source>
</evidence>
<evidence type="ECO:0000313" key="3">
    <source>
        <dbReference type="EMBL" id="KAK1650757.1"/>
    </source>
</evidence>
<proteinExistence type="predicted"/>
<keyword evidence="4" id="KW-1185">Reference proteome</keyword>
<dbReference type="EMBL" id="JAUUTY010000004">
    <property type="protein sequence ID" value="KAK1650757.1"/>
    <property type="molecule type" value="Genomic_DNA"/>
</dbReference>
<feature type="region of interest" description="Disordered" evidence="1">
    <location>
        <begin position="101"/>
        <end position="131"/>
    </location>
</feature>
<protein>
    <recommendedName>
        <fullName evidence="2">Reverse transcriptase Ty1/copia-type domain-containing protein</fullName>
    </recommendedName>
</protein>